<comment type="similarity">
    <text evidence="6">Belongs to the ABC-4 integral membrane protein family.</text>
</comment>
<keyword evidence="2" id="KW-1003">Cell membrane</keyword>
<protein>
    <submittedName>
        <fullName evidence="10">ABC transporter permease</fullName>
    </submittedName>
</protein>
<feature type="transmembrane region" description="Helical" evidence="7">
    <location>
        <begin position="85"/>
        <end position="111"/>
    </location>
</feature>
<keyword evidence="4 7" id="KW-1133">Transmembrane helix</keyword>
<dbReference type="InterPro" id="IPR017800">
    <property type="entry name" value="ADOP"/>
</dbReference>
<accession>A0A5B9E520</accession>
<feature type="transmembrane region" description="Helical" evidence="7">
    <location>
        <begin position="464"/>
        <end position="487"/>
    </location>
</feature>
<dbReference type="InterPro" id="IPR003838">
    <property type="entry name" value="ABC3_permease_C"/>
</dbReference>
<feature type="domain" description="ABC3 transporter permease C-terminal" evidence="8">
    <location>
        <begin position="794"/>
        <end position="906"/>
    </location>
</feature>
<feature type="domain" description="MacB-like periplasmic core" evidence="9">
    <location>
        <begin position="626"/>
        <end position="717"/>
    </location>
</feature>
<dbReference type="PANTHER" id="PTHR30572">
    <property type="entry name" value="MEMBRANE COMPONENT OF TRANSPORTER-RELATED"/>
    <property type="match status" value="1"/>
</dbReference>
<evidence type="ECO:0000256" key="7">
    <source>
        <dbReference type="SAM" id="Phobius"/>
    </source>
</evidence>
<dbReference type="Proteomes" id="UP000321820">
    <property type="component" value="Chromosome"/>
</dbReference>
<dbReference type="Pfam" id="PF02687">
    <property type="entry name" value="FtsX"/>
    <property type="match status" value="2"/>
</dbReference>
<dbReference type="InterPro" id="IPR025857">
    <property type="entry name" value="MacB_PCD"/>
</dbReference>
<feature type="domain" description="MacB-like periplasmic core" evidence="9">
    <location>
        <begin position="86"/>
        <end position="319"/>
    </location>
</feature>
<evidence type="ECO:0000256" key="5">
    <source>
        <dbReference type="ARBA" id="ARBA00023136"/>
    </source>
</evidence>
<dbReference type="KEGG" id="talb:FTW19_03115"/>
<name>A0A5B9E520_9BACT</name>
<feature type="transmembrane region" description="Helical" evidence="7">
    <location>
        <begin position="369"/>
        <end position="390"/>
    </location>
</feature>
<evidence type="ECO:0000256" key="6">
    <source>
        <dbReference type="ARBA" id="ARBA00038076"/>
    </source>
</evidence>
<dbReference type="Pfam" id="PF12704">
    <property type="entry name" value="MacB_PCD"/>
    <property type="match status" value="2"/>
</dbReference>
<evidence type="ECO:0000256" key="2">
    <source>
        <dbReference type="ARBA" id="ARBA00022475"/>
    </source>
</evidence>
<organism evidence="10 11">
    <name type="scientific">Terriglobus albidus</name>
    <dbReference type="NCBI Taxonomy" id="1592106"/>
    <lineage>
        <taxon>Bacteria</taxon>
        <taxon>Pseudomonadati</taxon>
        <taxon>Acidobacteriota</taxon>
        <taxon>Terriglobia</taxon>
        <taxon>Terriglobales</taxon>
        <taxon>Acidobacteriaceae</taxon>
        <taxon>Terriglobus</taxon>
    </lineage>
</organism>
<evidence type="ECO:0000259" key="9">
    <source>
        <dbReference type="Pfam" id="PF12704"/>
    </source>
</evidence>
<keyword evidence="5 7" id="KW-0472">Membrane</keyword>
<evidence type="ECO:0000256" key="3">
    <source>
        <dbReference type="ARBA" id="ARBA00022692"/>
    </source>
</evidence>
<keyword evidence="3 7" id="KW-0812">Transmembrane</keyword>
<reference evidence="10 11" key="1">
    <citation type="submission" date="2019-08" db="EMBL/GenBank/DDBJ databases">
        <title>Complete genome sequence of Terriglobus albidus strain ORNL.</title>
        <authorList>
            <person name="Podar M."/>
        </authorList>
    </citation>
    <scope>NUCLEOTIDE SEQUENCE [LARGE SCALE GENOMIC DNA]</scope>
    <source>
        <strain evidence="10 11">ORNL</strain>
    </source>
</reference>
<feature type="transmembrane region" description="Helical" evidence="7">
    <location>
        <begin position="513"/>
        <end position="532"/>
    </location>
</feature>
<dbReference type="InterPro" id="IPR050250">
    <property type="entry name" value="Macrolide_Exporter_MacB"/>
</dbReference>
<dbReference type="GO" id="GO:0022857">
    <property type="term" value="F:transmembrane transporter activity"/>
    <property type="evidence" value="ECO:0007669"/>
    <property type="project" value="TreeGrafter"/>
</dbReference>
<feature type="domain" description="ABC3 transporter permease C-terminal" evidence="8">
    <location>
        <begin position="371"/>
        <end position="488"/>
    </location>
</feature>
<dbReference type="OrthoDB" id="127117at2"/>
<feature type="transmembrane region" description="Helical" evidence="7">
    <location>
        <begin position="794"/>
        <end position="815"/>
    </location>
</feature>
<dbReference type="InterPro" id="IPR047928">
    <property type="entry name" value="Perm_prefix_1"/>
</dbReference>
<feature type="transmembrane region" description="Helical" evidence="7">
    <location>
        <begin position="877"/>
        <end position="898"/>
    </location>
</feature>
<evidence type="ECO:0000259" key="8">
    <source>
        <dbReference type="Pfam" id="PF02687"/>
    </source>
</evidence>
<evidence type="ECO:0000313" key="10">
    <source>
        <dbReference type="EMBL" id="QEE27088.1"/>
    </source>
</evidence>
<evidence type="ECO:0000313" key="11">
    <source>
        <dbReference type="Proteomes" id="UP000321820"/>
    </source>
</evidence>
<dbReference type="NCBIfam" id="TIGR03434">
    <property type="entry name" value="ADOP"/>
    <property type="match status" value="1"/>
</dbReference>
<dbReference type="EMBL" id="CP042806">
    <property type="protein sequence ID" value="QEE27088.1"/>
    <property type="molecule type" value="Genomic_DNA"/>
</dbReference>
<sequence length="913" mass="99146">MRLFRFLRRKSDLTEELESHLKMAIAERVARGQSPEEARRSALHEFGNVPMIADVTRNQWGWLRLEQWLQDVRYALRQLRKEPGFTLTVVITLALGIGANTAIFTLVQGILLRSLPVNEPSRLYRIGDKNDCCYYNNYQNDNGDFDIFSYDLYLHLKQAAPEFEQLAAVEAGGNGFSVRKGAEPARPMRSEYVSGNYFATLGVGAYVGRVLSENDDTPGAAPTLVLSYKTWQADFAGDPGIVGSTLYVQTHPFVVAGIAPPGFFGDRIISNPPDFWMPLASEPVLEGANSALKGTDELWLYPLGRVHPAANIQALQAKLSVALQQWLATRPTYADHGGAALIPRQHVVLAPAGGGIQRLQQQTGTGLRLMMILSTVVLLIACANIANLLLARCTARRADVAVRIALGASRFRVIREILTESVLLSLMGGAAGLAVAYAGSYAMLMLAFPAAKNMPVQALPSTAVLAFTFVVSVLTGIVFGTVPAWLASYAQPVDALRGVNRSTADRSSLPQRILIVFQVALSMVLLAGALLMTKSLHNLEHQNFGITTANRYVVSTDPKGVGYTVDRLPALYQQIEDRFAALPGMANVSLVRYIPLGGNMWGSCVIPQGHAAPGPKDPCFAAWDRASTRFLDSIGVPIVRGRNFSTQDTATSQQVVLVNQAFARHFFPNQDPIGKHFGVGSIQYSGAFEIAGVFADFKMTDPRGEVRPLFFRPLSQQFHGYKESDVDAAEKSSMYLNFIILDFAQAPADVETLTRRTLADIDPSLPVMHFSPYDAEVAGNFNQDRLLARLTSGFGALALILASVGLYGVMSYFVVRRTSEIGIRMALGAARSGVVAMMLRGALWQILVGLAIGIPAALIAGHFMASLLYGVKPYDPLAFFGAIVLLTICAVVAGFIPSRRAASIDPMKALRAD</sequence>
<gene>
    <name evidence="10" type="ORF">FTW19_03115</name>
</gene>
<keyword evidence="11" id="KW-1185">Reference proteome</keyword>
<evidence type="ECO:0000256" key="4">
    <source>
        <dbReference type="ARBA" id="ARBA00022989"/>
    </source>
</evidence>
<dbReference type="RefSeq" id="WP_147646282.1">
    <property type="nucleotide sequence ID" value="NZ_CP042806.1"/>
</dbReference>
<evidence type="ECO:0000256" key="1">
    <source>
        <dbReference type="ARBA" id="ARBA00004651"/>
    </source>
</evidence>
<proteinExistence type="inferred from homology"/>
<dbReference type="AlphaFoldDB" id="A0A5B9E520"/>
<feature type="transmembrane region" description="Helical" evidence="7">
    <location>
        <begin position="422"/>
        <end position="444"/>
    </location>
</feature>
<comment type="subcellular location">
    <subcellularLocation>
        <location evidence="1">Cell membrane</location>
        <topology evidence="1">Multi-pass membrane protein</topology>
    </subcellularLocation>
</comment>
<dbReference type="NCBIfam" id="NF038403">
    <property type="entry name" value="perm_prefix_1"/>
    <property type="match status" value="1"/>
</dbReference>
<dbReference type="PANTHER" id="PTHR30572:SF4">
    <property type="entry name" value="ABC TRANSPORTER PERMEASE YTRF"/>
    <property type="match status" value="1"/>
</dbReference>
<feature type="transmembrane region" description="Helical" evidence="7">
    <location>
        <begin position="846"/>
        <end position="871"/>
    </location>
</feature>
<dbReference type="GO" id="GO:0005886">
    <property type="term" value="C:plasma membrane"/>
    <property type="evidence" value="ECO:0007669"/>
    <property type="project" value="UniProtKB-SubCell"/>
</dbReference>